<evidence type="ECO:0000256" key="4">
    <source>
        <dbReference type="ARBA" id="ARBA00022833"/>
    </source>
</evidence>
<dbReference type="InterPro" id="IPR023561">
    <property type="entry name" value="Carbonic_anhydrase_a-class"/>
</dbReference>
<dbReference type="AlphaFoldDB" id="A0A1X3D2G0"/>
<evidence type="ECO:0000256" key="1">
    <source>
        <dbReference type="ARBA" id="ARBA00010718"/>
    </source>
</evidence>
<keyword evidence="3" id="KW-0479">Metal-binding</keyword>
<dbReference type="RefSeq" id="WP_085367049.1">
    <property type="nucleotide sequence ID" value="NZ_CAUJPZ010000078.1"/>
</dbReference>
<dbReference type="OrthoDB" id="5327615at2"/>
<dbReference type="Gene3D" id="3.10.200.10">
    <property type="entry name" value="Alpha carbonic anhydrase"/>
    <property type="match status" value="1"/>
</dbReference>
<dbReference type="Pfam" id="PF00194">
    <property type="entry name" value="Carb_anhydrase"/>
    <property type="match status" value="1"/>
</dbReference>
<reference evidence="10" key="1">
    <citation type="submission" date="2017-01" db="EMBL/GenBank/DDBJ databases">
        <authorList>
            <person name="Wolfgang W.J."/>
            <person name="Cole J."/>
            <person name="Wroblewski D."/>
            <person name="Mcginnis J."/>
            <person name="Musser K.A."/>
        </authorList>
    </citation>
    <scope>NUCLEOTIDE SEQUENCE [LARGE SCALE GENOMIC DNA]</scope>
    <source>
        <strain evidence="10">DSM 19151</strain>
    </source>
</reference>
<protein>
    <recommendedName>
        <fullName evidence="2">carbonic anhydrase</fullName>
        <ecNumber evidence="2">4.2.1.1</ecNumber>
    </recommendedName>
</protein>
<evidence type="ECO:0000256" key="6">
    <source>
        <dbReference type="ARBA" id="ARBA00048348"/>
    </source>
</evidence>
<feature type="signal peptide" evidence="7">
    <location>
        <begin position="1"/>
        <end position="19"/>
    </location>
</feature>
<dbReference type="STRING" id="194197.BWD09_12105"/>
<feature type="chain" id="PRO_5012575255" description="carbonic anhydrase" evidence="7">
    <location>
        <begin position="20"/>
        <end position="247"/>
    </location>
</feature>
<comment type="similarity">
    <text evidence="1">Belongs to the alpha-carbonic anhydrase family.</text>
</comment>
<comment type="catalytic activity">
    <reaction evidence="6">
        <text>hydrogencarbonate + H(+) = CO2 + H2O</text>
        <dbReference type="Rhea" id="RHEA:10748"/>
        <dbReference type="ChEBI" id="CHEBI:15377"/>
        <dbReference type="ChEBI" id="CHEBI:15378"/>
        <dbReference type="ChEBI" id="CHEBI:16526"/>
        <dbReference type="ChEBI" id="CHEBI:17544"/>
        <dbReference type="EC" id="4.2.1.1"/>
    </reaction>
</comment>
<dbReference type="CDD" id="cd03124">
    <property type="entry name" value="alpha_CA_prokaryotic_like"/>
    <property type="match status" value="1"/>
</dbReference>
<dbReference type="GO" id="GO:0008270">
    <property type="term" value="F:zinc ion binding"/>
    <property type="evidence" value="ECO:0007669"/>
    <property type="project" value="InterPro"/>
</dbReference>
<evidence type="ECO:0000256" key="7">
    <source>
        <dbReference type="SAM" id="SignalP"/>
    </source>
</evidence>
<gene>
    <name evidence="9" type="ORF">BWD09_12105</name>
</gene>
<dbReference type="InterPro" id="IPR036398">
    <property type="entry name" value="CA_dom_sf"/>
</dbReference>
<dbReference type="SMART" id="SM01057">
    <property type="entry name" value="Carb_anhydrase"/>
    <property type="match status" value="1"/>
</dbReference>
<dbReference type="InterPro" id="IPR001148">
    <property type="entry name" value="CA_dom"/>
</dbReference>
<name>A0A1X3D2G0_9NEIS</name>
<dbReference type="GeneID" id="94581174"/>
<evidence type="ECO:0000313" key="9">
    <source>
        <dbReference type="EMBL" id="OSI13884.1"/>
    </source>
</evidence>
<evidence type="ECO:0000256" key="2">
    <source>
        <dbReference type="ARBA" id="ARBA00012925"/>
    </source>
</evidence>
<dbReference type="InterPro" id="IPR041891">
    <property type="entry name" value="Alpha_CA_prokaryot-like"/>
</dbReference>
<dbReference type="Proteomes" id="UP000193118">
    <property type="component" value="Unassembled WGS sequence"/>
</dbReference>
<accession>A0A1X3D2G0</accession>
<keyword evidence="5" id="KW-0456">Lyase</keyword>
<keyword evidence="10" id="KW-1185">Reference proteome</keyword>
<evidence type="ECO:0000313" key="10">
    <source>
        <dbReference type="Proteomes" id="UP000193118"/>
    </source>
</evidence>
<comment type="caution">
    <text evidence="9">The sequence shown here is derived from an EMBL/GenBank/DDBJ whole genome shotgun (WGS) entry which is preliminary data.</text>
</comment>
<dbReference type="GO" id="GO:0004089">
    <property type="term" value="F:carbonate dehydratase activity"/>
    <property type="evidence" value="ECO:0007669"/>
    <property type="project" value="UniProtKB-EC"/>
</dbReference>
<proteinExistence type="inferred from homology"/>
<feature type="domain" description="Alpha-carbonic anhydrase" evidence="8">
    <location>
        <begin position="23"/>
        <end position="247"/>
    </location>
</feature>
<dbReference type="PANTHER" id="PTHR18952">
    <property type="entry name" value="CARBONIC ANHYDRASE"/>
    <property type="match status" value="1"/>
</dbReference>
<sequence length="247" mass="27169">MNYKYIIILLALATGLAAAETHPHWSYEGDKSSPAHWGELSEAFAMCGKGKNQSPVDLTNAIHVSGNSIDFRYQPARFRIENNGHTVQLTPEGGGETLDIGGKKMQLKQFHFHTPSEHTFNHRHFPMEAHFVHQSSTGELAVLTVLFKEGRSNPALAQILAKRLKKGESAQTASPLDINALFPAERRHFRLNGSLTTPPCSEGVNWIVLETPVSAGAGQIKAMAKMIGHPNNRPVQPLNARIVIKEN</sequence>
<evidence type="ECO:0000259" key="8">
    <source>
        <dbReference type="PROSITE" id="PS51144"/>
    </source>
</evidence>
<dbReference type="PROSITE" id="PS51144">
    <property type="entry name" value="ALPHA_CA_2"/>
    <property type="match status" value="1"/>
</dbReference>
<evidence type="ECO:0000256" key="5">
    <source>
        <dbReference type="ARBA" id="ARBA00023239"/>
    </source>
</evidence>
<evidence type="ECO:0000256" key="3">
    <source>
        <dbReference type="ARBA" id="ARBA00022723"/>
    </source>
</evidence>
<dbReference type="PANTHER" id="PTHR18952:SF265">
    <property type="entry name" value="CARBONIC ANHYDRASE"/>
    <property type="match status" value="1"/>
</dbReference>
<keyword evidence="7" id="KW-0732">Signal</keyword>
<keyword evidence="4" id="KW-0862">Zinc</keyword>
<dbReference type="EMBL" id="MTBO01000051">
    <property type="protein sequence ID" value="OSI13884.1"/>
    <property type="molecule type" value="Genomic_DNA"/>
</dbReference>
<organism evidence="9 10">
    <name type="scientific">Neisseria dentiae</name>
    <dbReference type="NCBI Taxonomy" id="194197"/>
    <lineage>
        <taxon>Bacteria</taxon>
        <taxon>Pseudomonadati</taxon>
        <taxon>Pseudomonadota</taxon>
        <taxon>Betaproteobacteria</taxon>
        <taxon>Neisseriales</taxon>
        <taxon>Neisseriaceae</taxon>
        <taxon>Neisseria</taxon>
    </lineage>
</organism>
<dbReference type="EC" id="4.2.1.1" evidence="2"/>
<dbReference type="SUPFAM" id="SSF51069">
    <property type="entry name" value="Carbonic anhydrase"/>
    <property type="match status" value="1"/>
</dbReference>